<evidence type="ECO:0000256" key="5">
    <source>
        <dbReference type="ARBA" id="ARBA00023273"/>
    </source>
</evidence>
<dbReference type="Pfam" id="PF22544">
    <property type="entry name" value="HYDIN_VesB_CFA65-like_Ig"/>
    <property type="match status" value="1"/>
</dbReference>
<keyword evidence="3" id="KW-0963">Cytoplasm</keyword>
<keyword evidence="5" id="KW-0966">Cell projection</keyword>
<evidence type="ECO:0000256" key="1">
    <source>
        <dbReference type="ARBA" id="ARBA00004138"/>
    </source>
</evidence>
<dbReference type="NCBIfam" id="TIGR04183">
    <property type="entry name" value="Por_Secre_tail"/>
    <property type="match status" value="1"/>
</dbReference>
<evidence type="ECO:0000256" key="4">
    <source>
        <dbReference type="ARBA" id="ARBA00023069"/>
    </source>
</evidence>
<accession>A0ABZ0IPK4</accession>
<evidence type="ECO:0000259" key="6">
    <source>
        <dbReference type="Pfam" id="PF18962"/>
    </source>
</evidence>
<dbReference type="Proteomes" id="UP001302349">
    <property type="component" value="Chromosome"/>
</dbReference>
<name>A0ABZ0IPK4_9BACT</name>
<dbReference type="SUPFAM" id="SSF82171">
    <property type="entry name" value="DPP6 N-terminal domain-like"/>
    <property type="match status" value="1"/>
</dbReference>
<comment type="subcellular location">
    <subcellularLocation>
        <location evidence="1">Cell projection</location>
        <location evidence="1">Cilium</location>
    </subcellularLocation>
    <subcellularLocation>
        <location evidence="2">Cytoplasm</location>
    </subcellularLocation>
</comment>
<keyword evidence="9" id="KW-1185">Reference proteome</keyword>
<gene>
    <name evidence="8" type="ORF">RT717_22855</name>
</gene>
<evidence type="ECO:0000256" key="2">
    <source>
        <dbReference type="ARBA" id="ARBA00004496"/>
    </source>
</evidence>
<dbReference type="InterPro" id="IPR013783">
    <property type="entry name" value="Ig-like_fold"/>
</dbReference>
<dbReference type="EMBL" id="CP136051">
    <property type="protein sequence ID" value="WOK05920.1"/>
    <property type="molecule type" value="Genomic_DNA"/>
</dbReference>
<feature type="domain" description="HYDIN/VesB/CFA65-like Ig-like" evidence="7">
    <location>
        <begin position="197"/>
        <end position="279"/>
    </location>
</feature>
<dbReference type="InterPro" id="IPR026444">
    <property type="entry name" value="Secre_tail"/>
</dbReference>
<evidence type="ECO:0000256" key="3">
    <source>
        <dbReference type="ARBA" id="ARBA00022490"/>
    </source>
</evidence>
<sequence>MSIDLSPVEKENLSPLVFSPSGRLASSDDHGIYLLDLTSGGKEYLLIKKDFFNTSSIFRFETDSSIFYNSQVDSKIFHFDLKTGEEKQVYQYENSFYDFSYDSYRRILWVVEQDRSVCGVRSECLKLHAYSLESGQTKEYSYGYASAPQTDSYGSLYLTGRYCFDPATESVAVSKDDLFDMMPYFRERSQTGPMLGLTSKNIFFDQAIKDSKTTRNFTFYNHGDAVLRISDVNVDAPFSTNLPEDVEIEPSGYLTFQVSFEPNQSAEFESFFTFVTNDQFRLSDSVRLNGLGYQMNTVSAEDGILMIDYSFYEGNKLKSFDLPLETESTLGNVYFGQTKSPMAINSKGELFTTIASTLYQMDPKSGALEELTELFELVNLPGAGQRQVIAMDFDSSDNLILAIQYHPGSKEIANTSINKYSFETGELSVVEFIPTIDESKVGGFDLAIDRLSDQYYLLYSEQELYRWNSEALDSVGFVDGEEWHSFSIFFTKDGELLGLRGAEYCCSGDEDPLALSTLFAINKHDASSRKIGELSGSIIAAATAGSYRSFLVDGLSENTNDVRIYPNPATNLLSIETTNNLINIGAIHLYDLSGKVVYKNVGIEEKSLLTIDLHSYAVNPGLYLLDVKLAGGQSIIRRIIIE</sequence>
<evidence type="ECO:0000259" key="7">
    <source>
        <dbReference type="Pfam" id="PF22544"/>
    </source>
</evidence>
<keyword evidence="4" id="KW-0969">Cilium</keyword>
<reference evidence="8 9" key="1">
    <citation type="journal article" date="2023" name="Microbiol. Resour. Announc.">
        <title>Complete Genome Sequence of Imperialibacter roseus strain P4T.</title>
        <authorList>
            <person name="Tizabi D.R."/>
            <person name="Bachvaroff T."/>
            <person name="Hill R.T."/>
        </authorList>
    </citation>
    <scope>NUCLEOTIDE SEQUENCE [LARGE SCALE GENOMIC DNA]</scope>
    <source>
        <strain evidence="8 9">P4T</strain>
    </source>
</reference>
<evidence type="ECO:0000313" key="8">
    <source>
        <dbReference type="EMBL" id="WOK05920.1"/>
    </source>
</evidence>
<organism evidence="8 9">
    <name type="scientific">Imperialibacter roseus</name>
    <dbReference type="NCBI Taxonomy" id="1324217"/>
    <lineage>
        <taxon>Bacteria</taxon>
        <taxon>Pseudomonadati</taxon>
        <taxon>Bacteroidota</taxon>
        <taxon>Cytophagia</taxon>
        <taxon>Cytophagales</taxon>
        <taxon>Flammeovirgaceae</taxon>
        <taxon>Imperialibacter</taxon>
    </lineage>
</organism>
<dbReference type="RefSeq" id="WP_317488666.1">
    <property type="nucleotide sequence ID" value="NZ_CP136051.1"/>
</dbReference>
<protein>
    <submittedName>
        <fullName evidence="8">T9SS type A sorting domain-containing protein</fullName>
    </submittedName>
</protein>
<evidence type="ECO:0000313" key="9">
    <source>
        <dbReference type="Proteomes" id="UP001302349"/>
    </source>
</evidence>
<proteinExistence type="predicted"/>
<feature type="domain" description="Secretion system C-terminal sorting" evidence="6">
    <location>
        <begin position="564"/>
        <end position="641"/>
    </location>
</feature>
<dbReference type="InterPro" id="IPR053879">
    <property type="entry name" value="HYDIN_VesB_CFA65-like_Ig"/>
</dbReference>
<dbReference type="Pfam" id="PF18962">
    <property type="entry name" value="Por_Secre_tail"/>
    <property type="match status" value="1"/>
</dbReference>
<dbReference type="Gene3D" id="2.60.40.10">
    <property type="entry name" value="Immunoglobulins"/>
    <property type="match status" value="1"/>
</dbReference>